<reference evidence="2" key="1">
    <citation type="journal article" date="2020" name="Stud. Mycol.">
        <title>101 Dothideomycetes genomes: a test case for predicting lifestyles and emergence of pathogens.</title>
        <authorList>
            <person name="Haridas S."/>
            <person name="Albert R."/>
            <person name="Binder M."/>
            <person name="Bloem J."/>
            <person name="Labutti K."/>
            <person name="Salamov A."/>
            <person name="Andreopoulos B."/>
            <person name="Baker S."/>
            <person name="Barry K."/>
            <person name="Bills G."/>
            <person name="Bluhm B."/>
            <person name="Cannon C."/>
            <person name="Castanera R."/>
            <person name="Culley D."/>
            <person name="Daum C."/>
            <person name="Ezra D."/>
            <person name="Gonzalez J."/>
            <person name="Henrissat B."/>
            <person name="Kuo A."/>
            <person name="Liang C."/>
            <person name="Lipzen A."/>
            <person name="Lutzoni F."/>
            <person name="Magnuson J."/>
            <person name="Mondo S."/>
            <person name="Nolan M."/>
            <person name="Ohm R."/>
            <person name="Pangilinan J."/>
            <person name="Park H.-J."/>
            <person name="Ramirez L."/>
            <person name="Alfaro M."/>
            <person name="Sun H."/>
            <person name="Tritt A."/>
            <person name="Yoshinaga Y."/>
            <person name="Zwiers L.-H."/>
            <person name="Turgeon B."/>
            <person name="Goodwin S."/>
            <person name="Spatafora J."/>
            <person name="Crous P."/>
            <person name="Grigoriev I."/>
        </authorList>
    </citation>
    <scope>NUCLEOTIDE SEQUENCE</scope>
    <source>
        <strain evidence="2">CBS 175.79</strain>
    </source>
</reference>
<keyword evidence="3" id="KW-1185">Reference proteome</keyword>
<feature type="coiled-coil region" evidence="1">
    <location>
        <begin position="52"/>
        <end position="86"/>
    </location>
</feature>
<evidence type="ECO:0000313" key="2">
    <source>
        <dbReference type="EMBL" id="KAF2017219.1"/>
    </source>
</evidence>
<name>A0A6A5XW66_9PLEO</name>
<dbReference type="OrthoDB" id="5428081at2759"/>
<dbReference type="GeneID" id="54289207"/>
<proteinExistence type="predicted"/>
<dbReference type="AlphaFoldDB" id="A0A6A5XW66"/>
<dbReference type="Proteomes" id="UP000799778">
    <property type="component" value="Unassembled WGS sequence"/>
</dbReference>
<gene>
    <name evidence="2" type="ORF">BU24DRAFT_460293</name>
</gene>
<dbReference type="RefSeq" id="XP_033385558.1">
    <property type="nucleotide sequence ID" value="XM_033531810.1"/>
</dbReference>
<evidence type="ECO:0000313" key="3">
    <source>
        <dbReference type="Proteomes" id="UP000799778"/>
    </source>
</evidence>
<organism evidence="2 3">
    <name type="scientific">Aaosphaeria arxii CBS 175.79</name>
    <dbReference type="NCBI Taxonomy" id="1450172"/>
    <lineage>
        <taxon>Eukaryota</taxon>
        <taxon>Fungi</taxon>
        <taxon>Dikarya</taxon>
        <taxon>Ascomycota</taxon>
        <taxon>Pezizomycotina</taxon>
        <taxon>Dothideomycetes</taxon>
        <taxon>Pleosporomycetidae</taxon>
        <taxon>Pleosporales</taxon>
        <taxon>Pleosporales incertae sedis</taxon>
        <taxon>Aaosphaeria</taxon>
    </lineage>
</organism>
<evidence type="ECO:0000256" key="1">
    <source>
        <dbReference type="SAM" id="Coils"/>
    </source>
</evidence>
<keyword evidence="1" id="KW-0175">Coiled coil</keyword>
<evidence type="ECO:0008006" key="4">
    <source>
        <dbReference type="Google" id="ProtNLM"/>
    </source>
</evidence>
<sequence>MTTQQAVRRWIMTGAVTAITVTGTLYGAGLKGSQELKQKQQEIRQATPEDKIAQLEVVRSQLVSRKEELERKLEKFADRRRERESAKEAK</sequence>
<accession>A0A6A5XW66</accession>
<protein>
    <recommendedName>
        <fullName evidence="4">Cytochrome c oxidase assembly protein</fullName>
    </recommendedName>
</protein>
<dbReference type="EMBL" id="ML978068">
    <property type="protein sequence ID" value="KAF2017219.1"/>
    <property type="molecule type" value="Genomic_DNA"/>
</dbReference>